<dbReference type="AlphaFoldDB" id="A0A852SBJ7"/>
<comment type="caution">
    <text evidence="1">The sequence shown here is derived from an EMBL/GenBank/DDBJ whole genome shotgun (WGS) entry which is preliminary data.</text>
</comment>
<dbReference type="EMBL" id="JACCBM010000001">
    <property type="protein sequence ID" value="NYD69772.1"/>
    <property type="molecule type" value="Genomic_DNA"/>
</dbReference>
<evidence type="ECO:0000313" key="1">
    <source>
        <dbReference type="EMBL" id="NYD69772.1"/>
    </source>
</evidence>
<gene>
    <name evidence="1" type="ORF">BJ984_000930</name>
</gene>
<dbReference type="RefSeq" id="WP_179547036.1">
    <property type="nucleotide sequence ID" value="NZ_BSEW01000001.1"/>
</dbReference>
<dbReference type="Proteomes" id="UP000549913">
    <property type="component" value="Unassembled WGS sequence"/>
</dbReference>
<protein>
    <submittedName>
        <fullName evidence="1">Uncharacterized protein</fullName>
    </submittedName>
</protein>
<name>A0A852SBJ7_9MICO</name>
<evidence type="ECO:0000313" key="2">
    <source>
        <dbReference type="Proteomes" id="UP000549913"/>
    </source>
</evidence>
<organism evidence="1 2">
    <name type="scientific">Herbiconiux flava</name>
    <dbReference type="NCBI Taxonomy" id="881268"/>
    <lineage>
        <taxon>Bacteria</taxon>
        <taxon>Bacillati</taxon>
        <taxon>Actinomycetota</taxon>
        <taxon>Actinomycetes</taxon>
        <taxon>Micrococcales</taxon>
        <taxon>Microbacteriaceae</taxon>
        <taxon>Herbiconiux</taxon>
    </lineage>
</organism>
<keyword evidence="2" id="KW-1185">Reference proteome</keyword>
<sequence>MAAPLADAQNAVLALNSDELPFVYTAEPDGLRAIWKYADIKWASFTAAGLIDRAYELRVELDPAEGTWTFHETDTSSDVTARARPGGIGISGGTSTFSGRKKSFSFEFGATPVAAESTDRQGTHVGNTYGYSFTTDEVKTPLIEALTAAGYAPKKQGFFGKLFGG</sequence>
<accession>A0A852SBJ7</accession>
<reference evidence="1 2" key="1">
    <citation type="submission" date="2020-07" db="EMBL/GenBank/DDBJ databases">
        <title>Sequencing the genomes of 1000 actinobacteria strains.</title>
        <authorList>
            <person name="Klenk H.-P."/>
        </authorList>
    </citation>
    <scope>NUCLEOTIDE SEQUENCE [LARGE SCALE GENOMIC DNA]</scope>
    <source>
        <strain evidence="1 2">DSM 26474</strain>
    </source>
</reference>
<proteinExistence type="predicted"/>